<dbReference type="Gene3D" id="1.20.120.1750">
    <property type="match status" value="1"/>
</dbReference>
<sequence>MPSNLLILLIQRTTLTPWISLEQGPLLAVHSLQLRAAPTTTMLDLIYKFARDLVLAEDPQAEEVLRFSTHPERFCAVCKLVIPSLEASWKPDDCDHVICISCLWQYAPETEATGLPSCAVASCESLHKSETHQGVGVNRSTLISTKEMDSGKGKEPLDVMIQEVGQCSRGANVMASSEFYCTICMETVHVREVFPIPGCTHLFCVSCLRQYIMAKVEDNVLSIGCPEPGCKDGTLDPEACQDVIPPQLFQRWGAALCDLALGAFKFHCPFKDCLALLVDERGPREAAIRKAECPHCSRMFCVQCKVAWHHEVTCEDFQRLGTDEPRLDDLLLRKVTQESMAQPDPVGSCESLHKSETHQGINVGPTTLISIKDMDSYKGKKQFDAMLQELAQCSRGANVMADCEFYCTICMETVHIRDLFPISGCTHLFCVNCMNQYITAKVEHTALPIGCPEPGCKDGLLDPEACRDMIPLELFQRWGTALCDSALGAFKLYCPFKDCSALLVDECGSRKAAIRKAECPHCSRMFCAQCKVAWHYRVTCEDFQQLRNDEQVRDDLLLRKVVQESKWQRCLRRVVTTCQSLCKSKVHRGIDLGHSTLISTEDMDSCKGKDPLYDMLQDLGQCSPGSNAMASYEFYCTICMEAVHVGELFPISGCTHLFCVSCVSQYITAKVEDNVLSISCPDPGCKYGALDPEACRDVIPPQLFQRWGAALCDSALGSFKFYCPFNDCSALLVHERGHGEGEAAITNAECPHCRRMFCAQCKVAWHDGITCAEFQRLGKDERSKNDLLLRKVARESRWQRCPKCKMYVERAEGCVYIVCRCQHRFCYLCASPMSNGIHRCSRCKRTW</sequence>
<dbReference type="FunFam" id="3.30.40.10:FF:000230">
    <property type="entry name" value="RBR-type E3 ubiquitin transferase"/>
    <property type="match status" value="3"/>
</dbReference>
<dbReference type="PROSITE" id="PS50089">
    <property type="entry name" value="ZF_RING_2"/>
    <property type="match status" value="4"/>
</dbReference>
<evidence type="ECO:0000256" key="7">
    <source>
        <dbReference type="ARBA" id="ARBA00022723"/>
    </source>
</evidence>
<dbReference type="InterPro" id="IPR013083">
    <property type="entry name" value="Znf_RING/FYVE/PHD"/>
</dbReference>
<dbReference type="SUPFAM" id="SSF57850">
    <property type="entry name" value="RING/U-box"/>
    <property type="match status" value="6"/>
</dbReference>
<feature type="domain" description="RING-type" evidence="13">
    <location>
        <begin position="801"/>
        <end position="844"/>
    </location>
</feature>
<dbReference type="InterPro" id="IPR031127">
    <property type="entry name" value="E3_UB_ligase_RBR"/>
</dbReference>
<evidence type="ECO:0000313" key="15">
    <source>
        <dbReference type="EMBL" id="RCV11691.1"/>
    </source>
</evidence>
<dbReference type="Pfam" id="PF01485">
    <property type="entry name" value="IBR"/>
    <property type="match status" value="4"/>
</dbReference>
<dbReference type="Gene3D" id="3.30.40.10">
    <property type="entry name" value="Zinc/RING finger domain, C3HC4 (zinc finger)"/>
    <property type="match status" value="3"/>
</dbReference>
<dbReference type="InterPro" id="IPR044066">
    <property type="entry name" value="TRIAD_supradom"/>
</dbReference>
<dbReference type="PROSITE" id="PS51873">
    <property type="entry name" value="TRIAD"/>
    <property type="match status" value="2"/>
</dbReference>
<keyword evidence="10" id="KW-0833">Ubl conjugation pathway</keyword>
<comment type="catalytic activity">
    <reaction evidence="1">
        <text>[E2 ubiquitin-conjugating enzyme]-S-ubiquitinyl-L-cysteine + [acceptor protein]-L-lysine = [E2 ubiquitin-conjugating enzyme]-L-cysteine + [acceptor protein]-N(6)-ubiquitinyl-L-lysine.</text>
        <dbReference type="EC" id="2.3.2.31"/>
    </reaction>
</comment>
<dbReference type="CDD" id="cd22584">
    <property type="entry name" value="Rcat_RBR_unk"/>
    <property type="match status" value="1"/>
</dbReference>
<name>A0A368Q0Y7_SETIT</name>
<evidence type="ECO:0000256" key="5">
    <source>
        <dbReference type="ARBA" id="ARBA00012251"/>
    </source>
</evidence>
<feature type="domain" description="RING-type" evidence="13">
    <location>
        <begin position="181"/>
        <end position="226"/>
    </location>
</feature>
<evidence type="ECO:0000256" key="4">
    <source>
        <dbReference type="ARBA" id="ARBA00005884"/>
    </source>
</evidence>
<dbReference type="PANTHER" id="PTHR11685">
    <property type="entry name" value="RBR FAMILY RING FINGER AND IBR DOMAIN-CONTAINING"/>
    <property type="match status" value="1"/>
</dbReference>
<comment type="function">
    <text evidence="3">Might act as an E3 ubiquitin-protein ligase, or as part of E3 complex, which accepts ubiquitin from specific E2 ubiquitin-conjugating enzymes and then transfers it to substrates.</text>
</comment>
<dbReference type="GO" id="GO:0061630">
    <property type="term" value="F:ubiquitin protein ligase activity"/>
    <property type="evidence" value="ECO:0007669"/>
    <property type="project" value="UniProtKB-EC"/>
</dbReference>
<dbReference type="InterPro" id="IPR001841">
    <property type="entry name" value="Znf_RING"/>
</dbReference>
<keyword evidence="8" id="KW-0677">Repeat</keyword>
<gene>
    <name evidence="15" type="ORF">SETIT_2G206900v2</name>
</gene>
<keyword evidence="7" id="KW-0479">Metal-binding</keyword>
<dbReference type="GO" id="GO:0016567">
    <property type="term" value="P:protein ubiquitination"/>
    <property type="evidence" value="ECO:0007669"/>
    <property type="project" value="InterPro"/>
</dbReference>
<dbReference type="GO" id="GO:0008270">
    <property type="term" value="F:zinc ion binding"/>
    <property type="evidence" value="ECO:0007669"/>
    <property type="project" value="UniProtKB-KW"/>
</dbReference>
<keyword evidence="11" id="KW-0862">Zinc</keyword>
<dbReference type="SMART" id="SM00647">
    <property type="entry name" value="IBR"/>
    <property type="match status" value="4"/>
</dbReference>
<dbReference type="EC" id="2.3.2.31" evidence="5"/>
<keyword evidence="6" id="KW-0808">Transferase</keyword>
<dbReference type="PROSITE" id="PS00518">
    <property type="entry name" value="ZF_RING_1"/>
    <property type="match status" value="5"/>
</dbReference>
<feature type="domain" description="RING-type" evidence="14">
    <location>
        <begin position="632"/>
        <end position="847"/>
    </location>
</feature>
<comment type="cofactor">
    <cofactor evidence="2">
        <name>Zn(2+)</name>
        <dbReference type="ChEBI" id="CHEBI:29105"/>
    </cofactor>
</comment>
<organism evidence="15">
    <name type="scientific">Setaria italica</name>
    <name type="common">Foxtail millet</name>
    <name type="synonym">Panicum italicum</name>
    <dbReference type="NCBI Taxonomy" id="4555"/>
    <lineage>
        <taxon>Eukaryota</taxon>
        <taxon>Viridiplantae</taxon>
        <taxon>Streptophyta</taxon>
        <taxon>Embryophyta</taxon>
        <taxon>Tracheophyta</taxon>
        <taxon>Spermatophyta</taxon>
        <taxon>Magnoliopsida</taxon>
        <taxon>Liliopsida</taxon>
        <taxon>Poales</taxon>
        <taxon>Poaceae</taxon>
        <taxon>PACMAD clade</taxon>
        <taxon>Panicoideae</taxon>
        <taxon>Panicodae</taxon>
        <taxon>Paniceae</taxon>
        <taxon>Cenchrinae</taxon>
        <taxon>Setaria</taxon>
    </lineage>
</organism>
<accession>A0A368Q0Y7</accession>
<dbReference type="FunFam" id="1.20.120.1750:FF:000018">
    <property type="entry name" value="RBR-type E3 ubiquitin transferase"/>
    <property type="match status" value="1"/>
</dbReference>
<evidence type="ECO:0000259" key="13">
    <source>
        <dbReference type="PROSITE" id="PS50089"/>
    </source>
</evidence>
<comment type="similarity">
    <text evidence="4">Belongs to the RBR family. Ariadne subfamily.</text>
</comment>
<keyword evidence="9 12" id="KW-0863">Zinc-finger</keyword>
<dbReference type="OrthoDB" id="10009520at2759"/>
<evidence type="ECO:0000256" key="10">
    <source>
        <dbReference type="ARBA" id="ARBA00022786"/>
    </source>
</evidence>
<proteinExistence type="inferred from homology"/>
<dbReference type="STRING" id="4555.A0A368Q0Y7"/>
<evidence type="ECO:0000256" key="1">
    <source>
        <dbReference type="ARBA" id="ARBA00001798"/>
    </source>
</evidence>
<evidence type="ECO:0000256" key="8">
    <source>
        <dbReference type="ARBA" id="ARBA00022737"/>
    </source>
</evidence>
<reference evidence="15" key="1">
    <citation type="journal article" date="2012" name="Nat. Biotechnol.">
        <title>Reference genome sequence of the model plant Setaria.</title>
        <authorList>
            <person name="Bennetzen J.L."/>
            <person name="Schmutz J."/>
            <person name="Wang H."/>
            <person name="Percifield R."/>
            <person name="Hawkins J."/>
            <person name="Pontaroli A.C."/>
            <person name="Estep M."/>
            <person name="Feng L."/>
            <person name="Vaughn J.N."/>
            <person name="Grimwood J."/>
            <person name="Jenkins J."/>
            <person name="Barry K."/>
            <person name="Lindquist E."/>
            <person name="Hellsten U."/>
            <person name="Deshpande S."/>
            <person name="Wang X."/>
            <person name="Wu X."/>
            <person name="Mitros T."/>
            <person name="Triplett J."/>
            <person name="Yang X."/>
            <person name="Ye C.Y."/>
            <person name="Mauro-Herrera M."/>
            <person name="Wang L."/>
            <person name="Li P."/>
            <person name="Sharma M."/>
            <person name="Sharma R."/>
            <person name="Ronald P.C."/>
            <person name="Panaud O."/>
            <person name="Kellogg E.A."/>
            <person name="Brutnell T.P."/>
            <person name="Doust A.N."/>
            <person name="Tuskan G.A."/>
            <person name="Rokhsar D."/>
            <person name="Devos K.M."/>
        </authorList>
    </citation>
    <scope>NUCLEOTIDE SEQUENCE [LARGE SCALE GENOMIC DNA]</scope>
    <source>
        <strain evidence="15">Yugu1</strain>
    </source>
</reference>
<dbReference type="InterPro" id="IPR002867">
    <property type="entry name" value="IBR_dom"/>
</dbReference>
<protein>
    <recommendedName>
        <fullName evidence="5">RBR-type E3 ubiquitin transferase</fullName>
        <ecNumber evidence="5">2.3.2.31</ecNumber>
    </recommendedName>
</protein>
<evidence type="ECO:0000256" key="9">
    <source>
        <dbReference type="ARBA" id="ARBA00022771"/>
    </source>
</evidence>
<feature type="domain" description="RING-type" evidence="13">
    <location>
        <begin position="407"/>
        <end position="452"/>
    </location>
</feature>
<evidence type="ECO:0000256" key="3">
    <source>
        <dbReference type="ARBA" id="ARBA00003976"/>
    </source>
</evidence>
<dbReference type="SMART" id="SM00184">
    <property type="entry name" value="RING"/>
    <property type="match status" value="5"/>
</dbReference>
<feature type="domain" description="RING-type" evidence="13">
    <location>
        <begin position="636"/>
        <end position="681"/>
    </location>
</feature>
<evidence type="ECO:0000256" key="2">
    <source>
        <dbReference type="ARBA" id="ARBA00001947"/>
    </source>
</evidence>
<dbReference type="CDD" id="cd22582">
    <property type="entry name" value="BRcat_RBR_unk"/>
    <property type="match status" value="3"/>
</dbReference>
<dbReference type="InterPro" id="IPR017907">
    <property type="entry name" value="Znf_RING_CS"/>
</dbReference>
<dbReference type="EMBL" id="CM003529">
    <property type="protein sequence ID" value="RCV11691.1"/>
    <property type="molecule type" value="Genomic_DNA"/>
</dbReference>
<evidence type="ECO:0000256" key="12">
    <source>
        <dbReference type="PROSITE-ProRule" id="PRU00175"/>
    </source>
</evidence>
<feature type="domain" description="RING-type" evidence="14">
    <location>
        <begin position="177"/>
        <end position="455"/>
    </location>
</feature>
<reference evidence="15" key="2">
    <citation type="submission" date="2015-07" db="EMBL/GenBank/DDBJ databases">
        <authorList>
            <person name="Noorani M."/>
        </authorList>
    </citation>
    <scope>NUCLEOTIDE SEQUENCE</scope>
    <source>
        <strain evidence="15">Yugu1</strain>
    </source>
</reference>
<dbReference type="AlphaFoldDB" id="A0A368Q0Y7"/>
<evidence type="ECO:0000256" key="6">
    <source>
        <dbReference type="ARBA" id="ARBA00022679"/>
    </source>
</evidence>
<evidence type="ECO:0000256" key="11">
    <source>
        <dbReference type="ARBA" id="ARBA00022833"/>
    </source>
</evidence>
<evidence type="ECO:0000259" key="14">
    <source>
        <dbReference type="PROSITE" id="PS51873"/>
    </source>
</evidence>